<evidence type="ECO:0000313" key="2">
    <source>
        <dbReference type="EMBL" id="CAL5133570.1"/>
    </source>
</evidence>
<dbReference type="AlphaFoldDB" id="A0AAV2T9X2"/>
<dbReference type="EMBL" id="CAXLJL010000156">
    <property type="protein sequence ID" value="CAL5133570.1"/>
    <property type="molecule type" value="Genomic_DNA"/>
</dbReference>
<comment type="caution">
    <text evidence="2">The sequence shown here is derived from an EMBL/GenBank/DDBJ whole genome shotgun (WGS) entry which is preliminary data.</text>
</comment>
<reference evidence="2" key="1">
    <citation type="submission" date="2024-06" db="EMBL/GenBank/DDBJ databases">
        <authorList>
            <person name="Liu X."/>
            <person name="Lenzi L."/>
            <person name="Haldenby T S."/>
            <person name="Uol C."/>
        </authorList>
    </citation>
    <scope>NUCLEOTIDE SEQUENCE</scope>
</reference>
<dbReference type="Proteomes" id="UP001497525">
    <property type="component" value="Unassembled WGS sequence"/>
</dbReference>
<sequence>MEPIKYVELNRILDEHAESEKALQKTMQSLKIKHQALLSEMERGIYNVTLAHSLQVRDRLSAVTADCHNLQNKKKILLFRVQNVAEVYQRMHKEFTTVKRNNEELTAQIKAERERERKERWAQNSSGFILLSTGTK</sequence>
<gene>
    <name evidence="2" type="ORF">CDAUBV1_LOCUS6839</name>
</gene>
<evidence type="ECO:0000256" key="1">
    <source>
        <dbReference type="SAM" id="Coils"/>
    </source>
</evidence>
<feature type="coiled-coil region" evidence="1">
    <location>
        <begin position="88"/>
        <end position="115"/>
    </location>
</feature>
<proteinExistence type="predicted"/>
<keyword evidence="1" id="KW-0175">Coiled coil</keyword>
<evidence type="ECO:0000313" key="3">
    <source>
        <dbReference type="Proteomes" id="UP001497525"/>
    </source>
</evidence>
<accession>A0AAV2T9X2</accession>
<protein>
    <recommendedName>
        <fullName evidence="4">BLOC-1 subunit 6</fullName>
    </recommendedName>
</protein>
<name>A0AAV2T9X2_CALDB</name>
<evidence type="ECO:0008006" key="4">
    <source>
        <dbReference type="Google" id="ProtNLM"/>
    </source>
</evidence>
<organism evidence="2 3">
    <name type="scientific">Calicophoron daubneyi</name>
    <name type="common">Rumen fluke</name>
    <name type="synonym">Paramphistomum daubneyi</name>
    <dbReference type="NCBI Taxonomy" id="300641"/>
    <lineage>
        <taxon>Eukaryota</taxon>
        <taxon>Metazoa</taxon>
        <taxon>Spiralia</taxon>
        <taxon>Lophotrochozoa</taxon>
        <taxon>Platyhelminthes</taxon>
        <taxon>Trematoda</taxon>
        <taxon>Digenea</taxon>
        <taxon>Plagiorchiida</taxon>
        <taxon>Pronocephalata</taxon>
        <taxon>Paramphistomoidea</taxon>
        <taxon>Paramphistomidae</taxon>
        <taxon>Calicophoron</taxon>
    </lineage>
</organism>